<evidence type="ECO:0000256" key="2">
    <source>
        <dbReference type="ARBA" id="ARBA00022454"/>
    </source>
</evidence>
<dbReference type="AlphaFoldDB" id="A0A822XFA7"/>
<keyword evidence="8" id="KW-0539">Nucleus</keyword>
<dbReference type="Proteomes" id="UP000607653">
    <property type="component" value="Unassembled WGS sequence"/>
</dbReference>
<dbReference type="InterPro" id="IPR055307">
    <property type="entry name" value="NDC80_plants"/>
</dbReference>
<evidence type="ECO:0000259" key="9">
    <source>
        <dbReference type="Pfam" id="PF03801"/>
    </source>
</evidence>
<proteinExistence type="inferred from homology"/>
<evidence type="ECO:0000256" key="5">
    <source>
        <dbReference type="ARBA" id="ARBA00023054"/>
    </source>
</evidence>
<dbReference type="GO" id="GO:0031262">
    <property type="term" value="C:Ndc80 complex"/>
    <property type="evidence" value="ECO:0007669"/>
    <property type="project" value="UniProtKB-UniRule"/>
</dbReference>
<keyword evidence="5" id="KW-0175">Coiled coil</keyword>
<accession>A0A822XFA7</accession>
<dbReference type="GO" id="GO:0051315">
    <property type="term" value="P:attachment of mitotic spindle microtubules to kinetochore"/>
    <property type="evidence" value="ECO:0007669"/>
    <property type="project" value="UniProtKB-UniRule"/>
</dbReference>
<gene>
    <name evidence="10" type="ORF">HUJ06_019816</name>
</gene>
<comment type="subunit">
    <text evidence="8">Component of the NDC80 complex.</text>
</comment>
<dbReference type="GO" id="GO:0005634">
    <property type="term" value="C:nucleus"/>
    <property type="evidence" value="ECO:0007669"/>
    <property type="project" value="UniProtKB-SubCell"/>
</dbReference>
<dbReference type="PANTHER" id="PTHR46681">
    <property type="entry name" value="KINETOCHORE PROTEIN NDC80 HOMOLOG"/>
    <property type="match status" value="1"/>
</dbReference>
<evidence type="ECO:0000256" key="1">
    <source>
        <dbReference type="ARBA" id="ARBA00007050"/>
    </source>
</evidence>
<evidence type="ECO:0000256" key="6">
    <source>
        <dbReference type="ARBA" id="ARBA00023306"/>
    </source>
</evidence>
<keyword evidence="11" id="KW-1185">Reference proteome</keyword>
<dbReference type="Gene3D" id="1.10.418.30">
    <property type="entry name" value="Ncd80 complex, Ncd80 subunit"/>
    <property type="match status" value="1"/>
</dbReference>
<dbReference type="EMBL" id="DUZY01000001">
    <property type="protein sequence ID" value="DAD18353.1"/>
    <property type="molecule type" value="Genomic_DNA"/>
</dbReference>
<comment type="subcellular location">
    <subcellularLocation>
        <location evidence="8">Chromosome</location>
        <location evidence="8">Centromere</location>
        <location evidence="8">Kinetochore</location>
    </subcellularLocation>
    <subcellularLocation>
        <location evidence="8">Nucleus</location>
    </subcellularLocation>
</comment>
<keyword evidence="4 8" id="KW-0498">Mitosis</keyword>
<comment type="caution">
    <text evidence="10">The sequence shown here is derived from an EMBL/GenBank/DDBJ whole genome shotgun (WGS) entry which is preliminary data.</text>
</comment>
<dbReference type="InterPro" id="IPR038273">
    <property type="entry name" value="Ndc80_sf"/>
</dbReference>
<evidence type="ECO:0000256" key="3">
    <source>
        <dbReference type="ARBA" id="ARBA00022618"/>
    </source>
</evidence>
<organism evidence="10 11">
    <name type="scientific">Nelumbo nucifera</name>
    <name type="common">Sacred lotus</name>
    <dbReference type="NCBI Taxonomy" id="4432"/>
    <lineage>
        <taxon>Eukaryota</taxon>
        <taxon>Viridiplantae</taxon>
        <taxon>Streptophyta</taxon>
        <taxon>Embryophyta</taxon>
        <taxon>Tracheophyta</taxon>
        <taxon>Spermatophyta</taxon>
        <taxon>Magnoliopsida</taxon>
        <taxon>Proteales</taxon>
        <taxon>Nelumbonaceae</taxon>
        <taxon>Nelumbo</taxon>
    </lineage>
</organism>
<evidence type="ECO:0000313" key="11">
    <source>
        <dbReference type="Proteomes" id="UP000607653"/>
    </source>
</evidence>
<feature type="domain" description="Kinetochore protein Ndc80 CH" evidence="9">
    <location>
        <begin position="64"/>
        <end position="136"/>
    </location>
</feature>
<comment type="function">
    <text evidence="8">Acts as a component of the essential kinetochore-associated NDC80 complex, which is required for chromosome segregation and spindle checkpoint activity.</text>
</comment>
<evidence type="ECO:0000256" key="7">
    <source>
        <dbReference type="ARBA" id="ARBA00023328"/>
    </source>
</evidence>
<dbReference type="InterPro" id="IPR055260">
    <property type="entry name" value="Ndc80_CH"/>
</dbReference>
<keyword evidence="8" id="KW-0995">Kinetochore</keyword>
<comment type="similarity">
    <text evidence="1 8">Belongs to the NDC80/HEC1 family.</text>
</comment>
<name>A0A822XFA7_NELNU</name>
<evidence type="ECO:0000256" key="4">
    <source>
        <dbReference type="ARBA" id="ARBA00022776"/>
    </source>
</evidence>
<dbReference type="Pfam" id="PF03801">
    <property type="entry name" value="Ndc80_HEC"/>
    <property type="match status" value="1"/>
</dbReference>
<evidence type="ECO:0000313" key="10">
    <source>
        <dbReference type="EMBL" id="DAD18353.1"/>
    </source>
</evidence>
<keyword evidence="6 8" id="KW-0131">Cell cycle</keyword>
<evidence type="ECO:0000256" key="8">
    <source>
        <dbReference type="RuleBase" id="RU368072"/>
    </source>
</evidence>
<dbReference type="PANTHER" id="PTHR46681:SF1">
    <property type="entry name" value="KINETOCHORE PROTEIN NDC80 HOMOLOG"/>
    <property type="match status" value="1"/>
</dbReference>
<reference evidence="10 11" key="1">
    <citation type="journal article" date="2020" name="Mol. Biol. Evol.">
        <title>Distinct Expression and Methylation Patterns for Genes with Different Fates following a Single Whole-Genome Duplication in Flowering Plants.</title>
        <authorList>
            <person name="Shi T."/>
            <person name="Rahmani R.S."/>
            <person name="Gugger P.F."/>
            <person name="Wang M."/>
            <person name="Li H."/>
            <person name="Zhang Y."/>
            <person name="Li Z."/>
            <person name="Wang Q."/>
            <person name="Van de Peer Y."/>
            <person name="Marchal K."/>
            <person name="Chen J."/>
        </authorList>
    </citation>
    <scope>NUCLEOTIDE SEQUENCE [LARGE SCALE GENOMIC DNA]</scope>
    <source>
        <tissue evidence="10">Leaf</tissue>
    </source>
</reference>
<keyword evidence="3 8" id="KW-0132">Cell division</keyword>
<keyword evidence="2 8" id="KW-0158">Chromosome</keyword>
<keyword evidence="7 8" id="KW-0137">Centromere</keyword>
<protein>
    <recommendedName>
        <fullName evidence="8">Kinetochore protein NDC80</fullName>
    </recommendedName>
</protein>
<sequence length="203" mass="23411">MRRAISGRRCPKDSLQDRLPIDTRHLSTIQNRDSDASFCSLCHPSHQHLPRFPLLLHCPQAPSPLCQRHHCTIRFLFTHLDSPSFKLEEDLPLLLKHLNCPFKLNKSALKAPGTLHSWPSLLAVIHWLIELAFYNDHIASSSITTTNSLFRDNRVLTHIINCYSLYIHGDDDGVEEDEEEEKCWHLDATLVHKLKELENLSIE</sequence>
<dbReference type="GO" id="GO:0051301">
    <property type="term" value="P:cell division"/>
    <property type="evidence" value="ECO:0007669"/>
    <property type="project" value="UniProtKB-UniRule"/>
</dbReference>